<evidence type="ECO:0000256" key="8">
    <source>
        <dbReference type="ARBA" id="ARBA00024459"/>
    </source>
</evidence>
<dbReference type="AlphaFoldDB" id="A0A3N4KY20"/>
<dbReference type="OrthoDB" id="447842at2759"/>
<evidence type="ECO:0000256" key="16">
    <source>
        <dbReference type="ARBA" id="ARBA00031927"/>
    </source>
</evidence>
<dbReference type="GO" id="GO:0042262">
    <property type="term" value="P:DNA protection"/>
    <property type="evidence" value="ECO:0007669"/>
    <property type="project" value="InterPro"/>
</dbReference>
<evidence type="ECO:0000256" key="20">
    <source>
        <dbReference type="ARBA" id="ARBA00049032"/>
    </source>
</evidence>
<comment type="catalytic activity">
    <reaction evidence="8">
        <text>2-oxo-dATP + H2O = 2-oxo-dAMP + diphosphate + H(+)</text>
        <dbReference type="Rhea" id="RHEA:31583"/>
        <dbReference type="ChEBI" id="CHEBI:15377"/>
        <dbReference type="ChEBI" id="CHEBI:15378"/>
        <dbReference type="ChEBI" id="CHEBI:33019"/>
        <dbReference type="ChEBI" id="CHEBI:63212"/>
        <dbReference type="ChEBI" id="CHEBI:77897"/>
        <dbReference type="EC" id="3.6.1.56"/>
    </reaction>
    <physiologicalReaction direction="left-to-right" evidence="8">
        <dbReference type="Rhea" id="RHEA:31584"/>
    </physiologicalReaction>
</comment>
<dbReference type="Gene3D" id="3.90.79.10">
    <property type="entry name" value="Nucleoside Triphosphate Pyrophosphohydrolase"/>
    <property type="match status" value="1"/>
</dbReference>
<dbReference type="PANTHER" id="PTHR43758">
    <property type="entry name" value="7,8-DIHYDRO-8-OXOGUANINE TRIPHOSPHATASE"/>
    <property type="match status" value="1"/>
</dbReference>
<dbReference type="GO" id="GO:0046872">
    <property type="term" value="F:metal ion binding"/>
    <property type="evidence" value="ECO:0007669"/>
    <property type="project" value="UniProtKB-KW"/>
</dbReference>
<evidence type="ECO:0000256" key="14">
    <source>
        <dbReference type="ARBA" id="ARBA00030634"/>
    </source>
</evidence>
<dbReference type="InterPro" id="IPR015797">
    <property type="entry name" value="NUDIX_hydrolase-like_dom_sf"/>
</dbReference>
<dbReference type="CDD" id="cd03427">
    <property type="entry name" value="NUDIX_MTH1_Nudt1"/>
    <property type="match status" value="1"/>
</dbReference>
<dbReference type="PRINTS" id="PR01403">
    <property type="entry name" value="8OXTPHPHTASE"/>
</dbReference>
<comment type="catalytic activity">
    <reaction evidence="19">
        <text>O(6)-methyl-dGTP + H2O = O(6)-methyl-dGMP + diphosphate + H(+)</text>
        <dbReference type="Rhea" id="RHEA:67600"/>
        <dbReference type="ChEBI" id="CHEBI:15377"/>
        <dbReference type="ChEBI" id="CHEBI:15378"/>
        <dbReference type="ChEBI" id="CHEBI:33019"/>
        <dbReference type="ChEBI" id="CHEBI:169974"/>
        <dbReference type="ChEBI" id="CHEBI:169975"/>
    </reaction>
    <physiologicalReaction direction="left-to-right" evidence="19">
        <dbReference type="Rhea" id="RHEA:67601"/>
    </physiologicalReaction>
</comment>
<evidence type="ECO:0000256" key="1">
    <source>
        <dbReference type="ARBA" id="ARBA00001946"/>
    </source>
</evidence>
<comment type="subunit">
    <text evidence="3">Monomer.</text>
</comment>
<comment type="similarity">
    <text evidence="2">Belongs to the Nudix hydrolase family.</text>
</comment>
<comment type="cofactor">
    <cofactor evidence="1">
        <name>Mg(2+)</name>
        <dbReference type="ChEBI" id="CHEBI:18420"/>
    </cofactor>
</comment>
<reference evidence="23 24" key="1">
    <citation type="journal article" date="2018" name="Nat. Ecol. Evol.">
        <title>Pezizomycetes genomes reveal the molecular basis of ectomycorrhizal truffle lifestyle.</title>
        <authorList>
            <person name="Murat C."/>
            <person name="Payen T."/>
            <person name="Noel B."/>
            <person name="Kuo A."/>
            <person name="Morin E."/>
            <person name="Chen J."/>
            <person name="Kohler A."/>
            <person name="Krizsan K."/>
            <person name="Balestrini R."/>
            <person name="Da Silva C."/>
            <person name="Montanini B."/>
            <person name="Hainaut M."/>
            <person name="Levati E."/>
            <person name="Barry K.W."/>
            <person name="Belfiori B."/>
            <person name="Cichocki N."/>
            <person name="Clum A."/>
            <person name="Dockter R.B."/>
            <person name="Fauchery L."/>
            <person name="Guy J."/>
            <person name="Iotti M."/>
            <person name="Le Tacon F."/>
            <person name="Lindquist E.A."/>
            <person name="Lipzen A."/>
            <person name="Malagnac F."/>
            <person name="Mello A."/>
            <person name="Molinier V."/>
            <person name="Miyauchi S."/>
            <person name="Poulain J."/>
            <person name="Riccioni C."/>
            <person name="Rubini A."/>
            <person name="Sitrit Y."/>
            <person name="Splivallo R."/>
            <person name="Traeger S."/>
            <person name="Wang M."/>
            <person name="Zifcakova L."/>
            <person name="Wipf D."/>
            <person name="Zambonelli A."/>
            <person name="Paolocci F."/>
            <person name="Nowrousian M."/>
            <person name="Ottonello S."/>
            <person name="Baldrian P."/>
            <person name="Spatafora J.W."/>
            <person name="Henrissat B."/>
            <person name="Nagy L.G."/>
            <person name="Aury J.M."/>
            <person name="Wincker P."/>
            <person name="Grigoriev I.V."/>
            <person name="Bonfante P."/>
            <person name="Martin F.M."/>
        </authorList>
    </citation>
    <scope>NUCLEOTIDE SEQUENCE [LARGE SCALE GENOMIC DNA]</scope>
    <source>
        <strain evidence="23 24">CCBAS932</strain>
    </source>
</reference>
<dbReference type="InterPro" id="IPR003563">
    <property type="entry name" value="8ODP"/>
</dbReference>
<dbReference type="EMBL" id="ML119119">
    <property type="protein sequence ID" value="RPB14152.1"/>
    <property type="molecule type" value="Genomic_DNA"/>
</dbReference>
<dbReference type="STRING" id="1392247.A0A3N4KY20"/>
<evidence type="ECO:0000256" key="4">
    <source>
        <dbReference type="ARBA" id="ARBA00022723"/>
    </source>
</evidence>
<comment type="catalytic activity">
    <reaction evidence="7">
        <text>8-oxo-dATP + H2O = 8-oxo-dAMP + diphosphate + H(+)</text>
        <dbReference type="Rhea" id="RHEA:65396"/>
        <dbReference type="ChEBI" id="CHEBI:15377"/>
        <dbReference type="ChEBI" id="CHEBI:15378"/>
        <dbReference type="ChEBI" id="CHEBI:33019"/>
        <dbReference type="ChEBI" id="CHEBI:71361"/>
        <dbReference type="ChEBI" id="CHEBI:172871"/>
    </reaction>
    <physiologicalReaction direction="left-to-right" evidence="7">
        <dbReference type="Rhea" id="RHEA:65397"/>
    </physiologicalReaction>
</comment>
<dbReference type="InterPro" id="IPR000086">
    <property type="entry name" value="NUDIX_hydrolase_dom"/>
</dbReference>
<gene>
    <name evidence="23" type="ORF">P167DRAFT_572691</name>
</gene>
<evidence type="ECO:0000256" key="3">
    <source>
        <dbReference type="ARBA" id="ARBA00011245"/>
    </source>
</evidence>
<dbReference type="EC" id="3.6.1.56" evidence="11"/>
<dbReference type="PANTHER" id="PTHR43758:SF2">
    <property type="entry name" value="OXIDIZED PURINE NUCLEOSIDE TRIPHOSPHATE HYDROLASE"/>
    <property type="match status" value="1"/>
</dbReference>
<keyword evidence="5" id="KW-0378">Hydrolase</keyword>
<evidence type="ECO:0000256" key="15">
    <source>
        <dbReference type="ARBA" id="ARBA00030682"/>
    </source>
</evidence>
<comment type="catalytic activity">
    <reaction evidence="9">
        <text>8-oxo-dGTP + H2O = 8-oxo-dGMP + diphosphate + H(+)</text>
        <dbReference type="Rhea" id="RHEA:31575"/>
        <dbReference type="ChEBI" id="CHEBI:15377"/>
        <dbReference type="ChEBI" id="CHEBI:15378"/>
        <dbReference type="ChEBI" id="CHEBI:33019"/>
        <dbReference type="ChEBI" id="CHEBI:63224"/>
        <dbReference type="ChEBI" id="CHEBI:77896"/>
    </reaction>
    <physiologicalReaction direction="left-to-right" evidence="9">
        <dbReference type="Rhea" id="RHEA:31576"/>
    </physiologicalReaction>
</comment>
<evidence type="ECO:0000313" key="24">
    <source>
        <dbReference type="Proteomes" id="UP000277580"/>
    </source>
</evidence>
<proteinExistence type="inferred from homology"/>
<dbReference type="GO" id="GO:0008413">
    <property type="term" value="F:8-oxo-7,8-dihydroguanosine triphosphate pyrophosphatase activity"/>
    <property type="evidence" value="ECO:0007669"/>
    <property type="project" value="InterPro"/>
</dbReference>
<evidence type="ECO:0000256" key="12">
    <source>
        <dbReference type="ARBA" id="ARBA00026218"/>
    </source>
</evidence>
<keyword evidence="6" id="KW-0460">Magnesium</keyword>
<keyword evidence="24" id="KW-1185">Reference proteome</keyword>
<evidence type="ECO:0000256" key="19">
    <source>
        <dbReference type="ARBA" id="ARBA00048894"/>
    </source>
</evidence>
<comment type="catalytic activity">
    <reaction evidence="18">
        <text>N(6)-methyl-ATP + H2O = N(6)-methyl-AMP + diphosphate + H(+)</text>
        <dbReference type="Rhea" id="RHEA:67608"/>
        <dbReference type="ChEBI" id="CHEBI:15377"/>
        <dbReference type="ChEBI" id="CHEBI:15378"/>
        <dbReference type="ChEBI" id="CHEBI:33019"/>
        <dbReference type="ChEBI" id="CHEBI:144842"/>
        <dbReference type="ChEBI" id="CHEBI:172873"/>
    </reaction>
    <physiologicalReaction direction="left-to-right" evidence="18">
        <dbReference type="Rhea" id="RHEA:67609"/>
    </physiologicalReaction>
</comment>
<evidence type="ECO:0000313" key="23">
    <source>
        <dbReference type="EMBL" id="RPB14152.1"/>
    </source>
</evidence>
<sequence>MASYTATRKLYTLIVPVDSQRVLLGYKKRGFGEGKYNGFGGKVEPGETIAEGAIRELEEEACIKAKNLPYHGILFLESTADSKAPILEIHVFTATEWAGEPMETEEMRPVWFAPPSTTHDSSDSPAIPFQNMWEESREWLPLVLAFYFPTPRRGKIQFAHHVTFKGGLNPETGLEDIWHGIDRKFVKWLESGRKDDEGFPGDLEDWTEEVREQWIEKRMMAFEKNKM</sequence>
<dbReference type="Proteomes" id="UP000277580">
    <property type="component" value="Unassembled WGS sequence"/>
</dbReference>
<evidence type="ECO:0000256" key="18">
    <source>
        <dbReference type="ARBA" id="ARBA00048002"/>
    </source>
</evidence>
<evidence type="ECO:0000256" key="10">
    <source>
        <dbReference type="ARBA" id="ARBA00024596"/>
    </source>
</evidence>
<dbReference type="PROSITE" id="PS51462">
    <property type="entry name" value="NUDIX"/>
    <property type="match status" value="1"/>
</dbReference>
<comment type="catalytic activity">
    <reaction evidence="10">
        <text>2-oxo-ATP + H2O = 2-oxo-AMP + diphosphate + H(+)</text>
        <dbReference type="Rhea" id="RHEA:67392"/>
        <dbReference type="ChEBI" id="CHEBI:15377"/>
        <dbReference type="ChEBI" id="CHEBI:15378"/>
        <dbReference type="ChEBI" id="CHEBI:33019"/>
        <dbReference type="ChEBI" id="CHEBI:71395"/>
        <dbReference type="ChEBI" id="CHEBI:172878"/>
    </reaction>
    <physiologicalReaction direction="left-to-right" evidence="10">
        <dbReference type="Rhea" id="RHEA:67393"/>
    </physiologicalReaction>
</comment>
<evidence type="ECO:0000259" key="22">
    <source>
        <dbReference type="PROSITE" id="PS51462"/>
    </source>
</evidence>
<dbReference type="SUPFAM" id="SSF55811">
    <property type="entry name" value="Nudix"/>
    <property type="match status" value="1"/>
</dbReference>
<evidence type="ECO:0000256" key="2">
    <source>
        <dbReference type="ARBA" id="ARBA00005582"/>
    </source>
</evidence>
<evidence type="ECO:0000256" key="5">
    <source>
        <dbReference type="ARBA" id="ARBA00022801"/>
    </source>
</evidence>
<dbReference type="Pfam" id="PF00293">
    <property type="entry name" value="NUDIX"/>
    <property type="match status" value="1"/>
</dbReference>
<evidence type="ECO:0000256" key="21">
    <source>
        <dbReference type="ARBA" id="ARBA00053094"/>
    </source>
</evidence>
<dbReference type="InParanoid" id="A0A3N4KY20"/>
<evidence type="ECO:0000256" key="9">
    <source>
        <dbReference type="ARBA" id="ARBA00024486"/>
    </source>
</evidence>
<organism evidence="23 24">
    <name type="scientific">Morchella conica CCBAS932</name>
    <dbReference type="NCBI Taxonomy" id="1392247"/>
    <lineage>
        <taxon>Eukaryota</taxon>
        <taxon>Fungi</taxon>
        <taxon>Dikarya</taxon>
        <taxon>Ascomycota</taxon>
        <taxon>Pezizomycotina</taxon>
        <taxon>Pezizomycetes</taxon>
        <taxon>Pezizales</taxon>
        <taxon>Morchellaceae</taxon>
        <taxon>Morchella</taxon>
    </lineage>
</organism>
<keyword evidence="4" id="KW-0479">Metal-binding</keyword>
<comment type="function">
    <text evidence="21">Oxidized purine nucleoside triphosphate hydrolase which is a prominent sanitizer of the oxidized nucleotide pool. Catalyzes the hydrolysis of 2-oxo-dATP (2-hydroxy-dATP) into 2-oxo-dAMP. Also has a significant hydrolase activity toward 2-oxo-ATP, 8-oxo-dGTP and 8-oxo-dATP. Through the hydrolysis of oxidized purine nucleoside triphosphates, prevents their incorporation into DNA and the subsequent transversions A:T to C:G and G:C to T:A. Also catalyzes the hydrolysis of methylated purine nucleoside triphosphate preventing their integration into DNA. Through this antimutagenic activity protects cells from oxidative stress.</text>
</comment>
<evidence type="ECO:0000256" key="6">
    <source>
        <dbReference type="ARBA" id="ARBA00022842"/>
    </source>
</evidence>
<evidence type="ECO:0000256" key="7">
    <source>
        <dbReference type="ARBA" id="ARBA00024448"/>
    </source>
</evidence>
<evidence type="ECO:0000256" key="17">
    <source>
        <dbReference type="ARBA" id="ARBA00032071"/>
    </source>
</evidence>
<name>A0A3N4KY20_9PEZI</name>
<dbReference type="GO" id="GO:0005737">
    <property type="term" value="C:cytoplasm"/>
    <property type="evidence" value="ECO:0007669"/>
    <property type="project" value="TreeGrafter"/>
</dbReference>
<comment type="catalytic activity">
    <reaction evidence="20">
        <text>N(6)-methyl-dATP + H2O = N(6)-methyl-dAMP + diphosphate + H(+)</text>
        <dbReference type="Rhea" id="RHEA:67604"/>
        <dbReference type="ChEBI" id="CHEBI:15377"/>
        <dbReference type="ChEBI" id="CHEBI:15378"/>
        <dbReference type="ChEBI" id="CHEBI:33019"/>
        <dbReference type="ChEBI" id="CHEBI:169976"/>
        <dbReference type="ChEBI" id="CHEBI:172872"/>
    </reaction>
    <physiologicalReaction direction="left-to-right" evidence="20">
        <dbReference type="Rhea" id="RHEA:67605"/>
    </physiologicalReaction>
</comment>
<feature type="domain" description="Nudix hydrolase" evidence="22">
    <location>
        <begin position="7"/>
        <end position="142"/>
    </location>
</feature>
<dbReference type="GO" id="GO:0008828">
    <property type="term" value="F:dATP diphosphatase activity"/>
    <property type="evidence" value="ECO:0007669"/>
    <property type="project" value="UniProtKB-EC"/>
</dbReference>
<protein>
    <recommendedName>
        <fullName evidence="12">Oxidized purine nucleoside triphosphate hydrolase</fullName>
        <ecNumber evidence="11">3.6.1.56</ecNumber>
    </recommendedName>
    <alternativeName>
        <fullName evidence="16">2-hydroxy-dATP diphosphatase</fullName>
    </alternativeName>
    <alternativeName>
        <fullName evidence="15">7,8-dihydro-8-oxoguanine triphosphatase</fullName>
    </alternativeName>
    <alternativeName>
        <fullName evidence="14">8-oxo-dGTPase</fullName>
    </alternativeName>
    <alternativeName>
        <fullName evidence="17">Methylated purine nucleoside triphosphate hydrolase</fullName>
    </alternativeName>
    <alternativeName>
        <fullName evidence="13">Nucleoside diphosphate-linked moiety X motif 1</fullName>
    </alternativeName>
</protein>
<evidence type="ECO:0000256" key="11">
    <source>
        <dbReference type="ARBA" id="ARBA00026103"/>
    </source>
</evidence>
<evidence type="ECO:0000256" key="13">
    <source>
        <dbReference type="ARBA" id="ARBA00029673"/>
    </source>
</evidence>
<accession>A0A3N4KY20</accession>